<dbReference type="PANTHER" id="PTHR43364:SF6">
    <property type="entry name" value="OXIDOREDUCTASE-RELATED"/>
    <property type="match status" value="1"/>
</dbReference>
<dbReference type="Pfam" id="PF00248">
    <property type="entry name" value="Aldo_ket_red"/>
    <property type="match status" value="1"/>
</dbReference>
<proteinExistence type="predicted"/>
<feature type="domain" description="NADP-dependent oxidoreductase" evidence="2">
    <location>
        <begin position="16"/>
        <end position="312"/>
    </location>
</feature>
<dbReference type="InterPro" id="IPR050523">
    <property type="entry name" value="AKR_Detox_Biosynth"/>
</dbReference>
<organism evidence="3 4">
    <name type="scientific">Arcticibacter pallidicorallinus</name>
    <dbReference type="NCBI Taxonomy" id="1259464"/>
    <lineage>
        <taxon>Bacteria</taxon>
        <taxon>Pseudomonadati</taxon>
        <taxon>Bacteroidota</taxon>
        <taxon>Sphingobacteriia</taxon>
        <taxon>Sphingobacteriales</taxon>
        <taxon>Sphingobacteriaceae</taxon>
        <taxon>Arcticibacter</taxon>
    </lineage>
</organism>
<dbReference type="SUPFAM" id="SSF51430">
    <property type="entry name" value="NAD(P)-linked oxidoreductase"/>
    <property type="match status" value="1"/>
</dbReference>
<dbReference type="GO" id="GO:0005829">
    <property type="term" value="C:cytosol"/>
    <property type="evidence" value="ECO:0007669"/>
    <property type="project" value="TreeGrafter"/>
</dbReference>
<comment type="caution">
    <text evidence="3">The sequence shown here is derived from an EMBL/GenBank/DDBJ whole genome shotgun (WGS) entry which is preliminary data.</text>
</comment>
<name>A0A2T0U3Z7_9SPHI</name>
<dbReference type="GO" id="GO:0016491">
    <property type="term" value="F:oxidoreductase activity"/>
    <property type="evidence" value="ECO:0007669"/>
    <property type="project" value="UniProtKB-KW"/>
</dbReference>
<dbReference type="AlphaFoldDB" id="A0A2T0U3Z7"/>
<evidence type="ECO:0000313" key="4">
    <source>
        <dbReference type="Proteomes" id="UP000238034"/>
    </source>
</evidence>
<dbReference type="Proteomes" id="UP000238034">
    <property type="component" value="Unassembled WGS sequence"/>
</dbReference>
<dbReference type="OrthoDB" id="9773828at2"/>
<dbReference type="PANTHER" id="PTHR43364">
    <property type="entry name" value="NADH-SPECIFIC METHYLGLYOXAL REDUCTASE-RELATED"/>
    <property type="match status" value="1"/>
</dbReference>
<dbReference type="RefSeq" id="WP_106293066.1">
    <property type="nucleotide sequence ID" value="NZ_PVTH01000005.1"/>
</dbReference>
<evidence type="ECO:0000256" key="1">
    <source>
        <dbReference type="ARBA" id="ARBA00023002"/>
    </source>
</evidence>
<dbReference type="InterPro" id="IPR023210">
    <property type="entry name" value="NADP_OxRdtase_dom"/>
</dbReference>
<gene>
    <name evidence="3" type="ORF">B0I27_105111</name>
</gene>
<dbReference type="EMBL" id="PVTH01000005">
    <property type="protein sequence ID" value="PRY52645.1"/>
    <property type="molecule type" value="Genomic_DNA"/>
</dbReference>
<evidence type="ECO:0000259" key="2">
    <source>
        <dbReference type="Pfam" id="PF00248"/>
    </source>
</evidence>
<keyword evidence="4" id="KW-1185">Reference proteome</keyword>
<dbReference type="CDD" id="cd19081">
    <property type="entry name" value="AKR_AKR9C1"/>
    <property type="match status" value="1"/>
</dbReference>
<accession>A0A2T0U3Z7</accession>
<sequence length="315" mass="34807">MEQRKIGKSELKVSTICFGGNVFGWTADQSESFRLLDEFVDLGFNFIDTADVYSRWVPGNSGGDSEKVIGQWFKESKKRKDIVLATKVGSEMGEGLKGLTKDYIIQAVEASLSRLQTDYIDLYQSHYDDPATPVEETLEAYAKLISEGKVRVIGASNFEPKRLREALDASERGLPRYECFQPEYNLVERADFESQYLPIVQEYGIGVISYFSLAAGFLTGKYRSEADLSKSPRGAGVKKYLNKKGTSILNKLDEIAARHGATPAQVSLAWLIAQPGVTAPIASATSVEQLRDIARAAYLNLDKGDLEELNAVSAF</sequence>
<dbReference type="InterPro" id="IPR036812">
    <property type="entry name" value="NAD(P)_OxRdtase_dom_sf"/>
</dbReference>
<evidence type="ECO:0000313" key="3">
    <source>
        <dbReference type="EMBL" id="PRY52645.1"/>
    </source>
</evidence>
<protein>
    <submittedName>
        <fullName evidence="3">Aryl-alcohol dehydrogenase-like predicted oxidoreductase</fullName>
    </submittedName>
</protein>
<dbReference type="Gene3D" id="3.20.20.100">
    <property type="entry name" value="NADP-dependent oxidoreductase domain"/>
    <property type="match status" value="1"/>
</dbReference>
<dbReference type="FunFam" id="3.20.20.100:FF:000004">
    <property type="entry name" value="Oxidoreductase, aldo/keto reductase"/>
    <property type="match status" value="1"/>
</dbReference>
<reference evidence="3 4" key="1">
    <citation type="submission" date="2018-03" db="EMBL/GenBank/DDBJ databases">
        <title>Genomic Encyclopedia of Type Strains, Phase III (KMG-III): the genomes of soil and plant-associated and newly described type strains.</title>
        <authorList>
            <person name="Whitman W."/>
        </authorList>
    </citation>
    <scope>NUCLEOTIDE SEQUENCE [LARGE SCALE GENOMIC DNA]</scope>
    <source>
        <strain evidence="3 4">CGMCC 1.9313</strain>
    </source>
</reference>
<keyword evidence="1" id="KW-0560">Oxidoreductase</keyword>